<dbReference type="PANTHER" id="PTHR11070">
    <property type="entry name" value="UVRD / RECB / PCRA DNA HELICASE FAMILY MEMBER"/>
    <property type="match status" value="1"/>
</dbReference>
<organism evidence="7 8">
    <name type="scientific">Amycolatopsis halotolerans</name>
    <dbReference type="NCBI Taxonomy" id="330083"/>
    <lineage>
        <taxon>Bacteria</taxon>
        <taxon>Bacillati</taxon>
        <taxon>Actinomycetota</taxon>
        <taxon>Actinomycetes</taxon>
        <taxon>Pseudonocardiales</taxon>
        <taxon>Pseudonocardiaceae</taxon>
        <taxon>Amycolatopsis</taxon>
    </lineage>
</organism>
<feature type="domain" description="UvrD-like helicase ATP-binding" evidence="6">
    <location>
        <begin position="164"/>
        <end position="549"/>
    </location>
</feature>
<dbReference type="PANTHER" id="PTHR11070:SF45">
    <property type="entry name" value="DNA 3'-5' HELICASE"/>
    <property type="match status" value="1"/>
</dbReference>
<evidence type="ECO:0000256" key="3">
    <source>
        <dbReference type="ARBA" id="ARBA00022806"/>
    </source>
</evidence>
<keyword evidence="8" id="KW-1185">Reference proteome</keyword>
<proteinExistence type="predicted"/>
<reference evidence="8" key="1">
    <citation type="journal article" date="2019" name="Int. J. Syst. Evol. Microbiol.">
        <title>The Global Catalogue of Microorganisms (GCM) 10K type strain sequencing project: providing services to taxonomists for standard genome sequencing and annotation.</title>
        <authorList>
            <consortium name="The Broad Institute Genomics Platform"/>
            <consortium name="The Broad Institute Genome Sequencing Center for Infectious Disease"/>
            <person name="Wu L."/>
            <person name="Ma J."/>
        </authorList>
    </citation>
    <scope>NUCLEOTIDE SEQUENCE [LARGE SCALE GENOMIC DNA]</scope>
    <source>
        <strain evidence="8">CGMCC 4.7682</strain>
    </source>
</reference>
<keyword evidence="3 5" id="KW-0347">Helicase</keyword>
<feature type="binding site" evidence="5">
    <location>
        <begin position="185"/>
        <end position="192"/>
    </location>
    <ligand>
        <name>ATP</name>
        <dbReference type="ChEBI" id="CHEBI:30616"/>
    </ligand>
</feature>
<gene>
    <name evidence="7" type="ORF">ACFORO_43570</name>
</gene>
<evidence type="ECO:0000259" key="6">
    <source>
        <dbReference type="PROSITE" id="PS51198"/>
    </source>
</evidence>
<accession>A0ABV7QYV8</accession>
<dbReference type="RefSeq" id="WP_377873900.1">
    <property type="nucleotide sequence ID" value="NZ_JBHMAY010000061.1"/>
</dbReference>
<keyword evidence="4 5" id="KW-0067">ATP-binding</keyword>
<dbReference type="SUPFAM" id="SSF52540">
    <property type="entry name" value="P-loop containing nucleoside triphosphate hydrolases"/>
    <property type="match status" value="1"/>
</dbReference>
<dbReference type="EMBL" id="JBHRWI010000074">
    <property type="protein sequence ID" value="MFC3517105.1"/>
    <property type="molecule type" value="Genomic_DNA"/>
</dbReference>
<dbReference type="Proteomes" id="UP001595764">
    <property type="component" value="Unassembled WGS sequence"/>
</dbReference>
<evidence type="ECO:0000256" key="4">
    <source>
        <dbReference type="ARBA" id="ARBA00022840"/>
    </source>
</evidence>
<evidence type="ECO:0000313" key="7">
    <source>
        <dbReference type="EMBL" id="MFC3517105.1"/>
    </source>
</evidence>
<dbReference type="InterPro" id="IPR014016">
    <property type="entry name" value="UvrD-like_ATP-bd"/>
</dbReference>
<dbReference type="InterPro" id="IPR027417">
    <property type="entry name" value="P-loop_NTPase"/>
</dbReference>
<dbReference type="Gene3D" id="3.40.50.300">
    <property type="entry name" value="P-loop containing nucleotide triphosphate hydrolases"/>
    <property type="match status" value="2"/>
</dbReference>
<comment type="caution">
    <text evidence="7">The sequence shown here is derived from an EMBL/GenBank/DDBJ whole genome shotgun (WGS) entry which is preliminary data.</text>
</comment>
<evidence type="ECO:0000256" key="1">
    <source>
        <dbReference type="ARBA" id="ARBA00022741"/>
    </source>
</evidence>
<evidence type="ECO:0000256" key="2">
    <source>
        <dbReference type="ARBA" id="ARBA00022801"/>
    </source>
</evidence>
<evidence type="ECO:0000256" key="5">
    <source>
        <dbReference type="PROSITE-ProRule" id="PRU00560"/>
    </source>
</evidence>
<sequence>MPTENDVDRELVLEQEYVTALYGRLDALREQAASGCESEDPEAAARWKAELARLEAVEDGLCFGRLEMHDGSRRYIGRAGLFRDGADEPLLLDWRAPAAQPFYTATMAEAHGVRGRRRITTRGRVVTALDDELLDPDAAGTGALVGEAALMADRTGRMGDIVTTLQAEQDRIVRDGHAGVLVVQGGPGTGKTAVALHRLAYLMYTRPRLRTRGVLVIGPSDVFLDYIGQVLPGLGEHSAVTATIARLRPDVEVSRVDPAGVAEVKGRAEAADRIAAAVWGRAGASGEAVEVEFEHQAVRLERSEWRGAAEFASGRGLPYQQARLVFQQRMVELLARRLADRLENVVFTESGEAIDGGSADGRLSAADLRALAAAGVVLGPDQDDGPRRLLDEVDVADLCKALLADVAVCGVLDDLWPALTAEEVVAEVFGELGNVQSADEAIGETRAGNDEAPGWGWSAADIPLLDEASAVLGASARTFGHVVVDEAQELSAMAWRMVMRRCPAKSMTVVGDLAQTSDPAGATSWEQVLAPHVADRWRLAELSVNYRTPSEIMAAAGEVFAAQHPGLQPPRSVRAAGESPWRRQGTLAKVGAIAGELIIAPACHVAALREGCAARVLTPGEAKGLEFDSVLIVDPARILDAPLGRNDLYVAMTRATRRLGIVHFGPVPEELAGIRELRRRVPSGRGPGA</sequence>
<evidence type="ECO:0000313" key="8">
    <source>
        <dbReference type="Proteomes" id="UP001595764"/>
    </source>
</evidence>
<dbReference type="PROSITE" id="PS51198">
    <property type="entry name" value="UVRD_HELICASE_ATP_BIND"/>
    <property type="match status" value="1"/>
</dbReference>
<protein>
    <submittedName>
        <fullName evidence="7">HelD family protein</fullName>
    </submittedName>
</protein>
<keyword evidence="2 5" id="KW-0378">Hydrolase</keyword>
<dbReference type="InterPro" id="IPR027351">
    <property type="entry name" value="(+)RNA_virus_helicase_core_dom"/>
</dbReference>
<dbReference type="InterPro" id="IPR000212">
    <property type="entry name" value="DNA_helicase_UvrD/REP"/>
</dbReference>
<keyword evidence="1 5" id="KW-0547">Nucleotide-binding</keyword>
<dbReference type="Pfam" id="PF01443">
    <property type="entry name" value="Viral_helicase1"/>
    <property type="match status" value="1"/>
</dbReference>
<name>A0ABV7QYV8_9PSEU</name>